<proteinExistence type="predicted"/>
<dbReference type="EMBL" id="BMSA01000013">
    <property type="protein sequence ID" value="GGT62957.1"/>
    <property type="molecule type" value="Genomic_DNA"/>
</dbReference>
<dbReference type="Proteomes" id="UP000646776">
    <property type="component" value="Unassembled WGS sequence"/>
</dbReference>
<organism evidence="2 3">
    <name type="scientific">Streptomyces phaeofaciens</name>
    <dbReference type="NCBI Taxonomy" id="68254"/>
    <lineage>
        <taxon>Bacteria</taxon>
        <taxon>Bacillati</taxon>
        <taxon>Actinomycetota</taxon>
        <taxon>Actinomycetes</taxon>
        <taxon>Kitasatosporales</taxon>
        <taxon>Streptomycetaceae</taxon>
        <taxon>Streptomyces</taxon>
    </lineage>
</organism>
<reference evidence="2" key="1">
    <citation type="journal article" date="2014" name="Int. J. Syst. Evol. Microbiol.">
        <title>Complete genome sequence of Corynebacterium casei LMG S-19264T (=DSM 44701T), isolated from a smear-ripened cheese.</title>
        <authorList>
            <consortium name="US DOE Joint Genome Institute (JGI-PGF)"/>
            <person name="Walter F."/>
            <person name="Albersmeier A."/>
            <person name="Kalinowski J."/>
            <person name="Ruckert C."/>
        </authorList>
    </citation>
    <scope>NUCLEOTIDE SEQUENCE</scope>
    <source>
        <strain evidence="2">JCM 4125</strain>
    </source>
</reference>
<keyword evidence="3" id="KW-1185">Reference proteome</keyword>
<evidence type="ECO:0000313" key="3">
    <source>
        <dbReference type="Proteomes" id="UP000646776"/>
    </source>
</evidence>
<evidence type="ECO:0000313" key="2">
    <source>
        <dbReference type="EMBL" id="GGT62957.1"/>
    </source>
</evidence>
<dbReference type="AlphaFoldDB" id="A0A918HH87"/>
<reference evidence="2" key="2">
    <citation type="submission" date="2020-09" db="EMBL/GenBank/DDBJ databases">
        <authorList>
            <person name="Sun Q."/>
            <person name="Ohkuma M."/>
        </authorList>
    </citation>
    <scope>NUCLEOTIDE SEQUENCE</scope>
    <source>
        <strain evidence="2">JCM 4125</strain>
    </source>
</reference>
<protein>
    <submittedName>
        <fullName evidence="2">Uncharacterized protein</fullName>
    </submittedName>
</protein>
<evidence type="ECO:0000256" key="1">
    <source>
        <dbReference type="SAM" id="MobiDB-lite"/>
    </source>
</evidence>
<feature type="region of interest" description="Disordered" evidence="1">
    <location>
        <begin position="1"/>
        <end position="108"/>
    </location>
</feature>
<feature type="compositionally biased region" description="Low complexity" evidence="1">
    <location>
        <begin position="54"/>
        <end position="72"/>
    </location>
</feature>
<accession>A0A918HH87</accession>
<comment type="caution">
    <text evidence="2">The sequence shown here is derived from an EMBL/GenBank/DDBJ whole genome shotgun (WGS) entry which is preliminary data.</text>
</comment>
<sequence>MWHNLPSGRATPWFRYGVPRSPLRTRTLPTFPNAIRPRNTHGTPESDGEPPRSRAPAPAPRTRASRAPAPRGRGAEARLGEGPGAGGDVRRDVALWLRNSDDSGTQGL</sequence>
<gene>
    <name evidence="2" type="ORF">GCM10010226_46030</name>
</gene>
<name>A0A918HH87_9ACTN</name>